<evidence type="ECO:0000313" key="1">
    <source>
        <dbReference type="EMBL" id="CAG8582565.1"/>
    </source>
</evidence>
<accession>A0A9N9BWU5</accession>
<protein>
    <submittedName>
        <fullName evidence="1">28621_t:CDS:1</fullName>
    </submittedName>
</protein>
<dbReference type="Proteomes" id="UP000789405">
    <property type="component" value="Unassembled WGS sequence"/>
</dbReference>
<comment type="caution">
    <text evidence="1">The sequence shown here is derived from an EMBL/GenBank/DDBJ whole genome shotgun (WGS) entry which is preliminary data.</text>
</comment>
<name>A0A9N9BWU5_9GLOM</name>
<sequence length="385" mass="45020">MSCLKRHKTLFEKEKFVTHEHFKSIEFEEFWYQWNSSTIHFSFNESYLSSMNSEIYEGKDIKEWASHLSNNVSDLQIISWDKLYPLYELLDDDLKQKVKAIFGINNLTKSTKIEEKVLMSGVIKITDSFFYIVKFPYELNSIDYHIFGRLITQEGKPIDAIIKFKAMTTHSFIVWIDIDKTVKSIHSNLQIFWIMTGLPEIGFYSPSTRDVTTLASGSFEFAYARKLEIILRLPENIPTNWILCTSFQYFDCIPSFTATTIQYDKDSNQINVTIQDDSDVHISKFDQIKKYYCFHWCIISEDHEILPDVLKSREALTGVTENHDMPPENLDDISNSKEISADILPGKRYNLNSIGQDVYEKPKEPEYGVLSQLFMIHYQNNIVRS</sequence>
<organism evidence="1 2">
    <name type="scientific">Dentiscutata erythropus</name>
    <dbReference type="NCBI Taxonomy" id="1348616"/>
    <lineage>
        <taxon>Eukaryota</taxon>
        <taxon>Fungi</taxon>
        <taxon>Fungi incertae sedis</taxon>
        <taxon>Mucoromycota</taxon>
        <taxon>Glomeromycotina</taxon>
        <taxon>Glomeromycetes</taxon>
        <taxon>Diversisporales</taxon>
        <taxon>Gigasporaceae</taxon>
        <taxon>Dentiscutata</taxon>
    </lineage>
</organism>
<dbReference type="OrthoDB" id="2338404at2759"/>
<reference evidence="1" key="1">
    <citation type="submission" date="2021-06" db="EMBL/GenBank/DDBJ databases">
        <authorList>
            <person name="Kallberg Y."/>
            <person name="Tangrot J."/>
            <person name="Rosling A."/>
        </authorList>
    </citation>
    <scope>NUCLEOTIDE SEQUENCE</scope>
    <source>
        <strain evidence="1">MA453B</strain>
    </source>
</reference>
<dbReference type="AlphaFoldDB" id="A0A9N9BWU5"/>
<dbReference type="EMBL" id="CAJVPY010003132">
    <property type="protein sequence ID" value="CAG8582565.1"/>
    <property type="molecule type" value="Genomic_DNA"/>
</dbReference>
<proteinExistence type="predicted"/>
<gene>
    <name evidence="1" type="ORF">DERYTH_LOCUS6765</name>
</gene>
<evidence type="ECO:0000313" key="2">
    <source>
        <dbReference type="Proteomes" id="UP000789405"/>
    </source>
</evidence>
<keyword evidence="2" id="KW-1185">Reference proteome</keyword>